<comment type="domain">
    <text evidence="2">The jas domain is required for interaction with COI1.</text>
</comment>
<feature type="domain" description="Tify" evidence="5">
    <location>
        <begin position="183"/>
        <end position="218"/>
    </location>
</feature>
<dbReference type="PANTHER" id="PTHR33077:SF60">
    <property type="entry name" value="TIFY DOMAIN-CONTAINING PROTEIN"/>
    <property type="match status" value="1"/>
</dbReference>
<evidence type="ECO:0000256" key="4">
    <source>
        <dbReference type="SAM" id="Phobius"/>
    </source>
</evidence>
<keyword evidence="7" id="KW-1185">Reference proteome</keyword>
<feature type="region of interest" description="Disordered" evidence="3">
    <location>
        <begin position="384"/>
        <end position="410"/>
    </location>
</feature>
<organism evidence="6 7">
    <name type="scientific">Zingiber officinale</name>
    <name type="common">Ginger</name>
    <name type="synonym">Amomum zingiber</name>
    <dbReference type="NCBI Taxonomy" id="94328"/>
    <lineage>
        <taxon>Eukaryota</taxon>
        <taxon>Viridiplantae</taxon>
        <taxon>Streptophyta</taxon>
        <taxon>Embryophyta</taxon>
        <taxon>Tracheophyta</taxon>
        <taxon>Spermatophyta</taxon>
        <taxon>Magnoliopsida</taxon>
        <taxon>Liliopsida</taxon>
        <taxon>Zingiberales</taxon>
        <taxon>Zingiberaceae</taxon>
        <taxon>Zingiber</taxon>
    </lineage>
</organism>
<evidence type="ECO:0000256" key="3">
    <source>
        <dbReference type="SAM" id="MobiDB-lite"/>
    </source>
</evidence>
<evidence type="ECO:0000259" key="5">
    <source>
        <dbReference type="PROSITE" id="PS51320"/>
    </source>
</evidence>
<keyword evidence="2" id="KW-0539">Nucleus</keyword>
<feature type="transmembrane region" description="Helical" evidence="4">
    <location>
        <begin position="331"/>
        <end position="350"/>
    </location>
</feature>
<keyword evidence="4" id="KW-1133">Transmembrane helix</keyword>
<dbReference type="PANTHER" id="PTHR33077">
    <property type="entry name" value="PROTEIN TIFY 4A-RELATED-RELATED"/>
    <property type="match status" value="1"/>
</dbReference>
<dbReference type="InterPro" id="IPR010399">
    <property type="entry name" value="Tify_dom"/>
</dbReference>
<comment type="function">
    <text evidence="2">Repressor of jasmonate responses.</text>
</comment>
<feature type="region of interest" description="Disordered" evidence="3">
    <location>
        <begin position="1"/>
        <end position="21"/>
    </location>
</feature>
<dbReference type="GO" id="GO:2000022">
    <property type="term" value="P:regulation of jasmonic acid mediated signaling pathway"/>
    <property type="evidence" value="ECO:0007669"/>
    <property type="project" value="UniProtKB-UniRule"/>
</dbReference>
<dbReference type="Proteomes" id="UP000734854">
    <property type="component" value="Unassembled WGS sequence"/>
</dbReference>
<keyword evidence="2" id="KW-1184">Jasmonic acid signaling pathway</keyword>
<accession>A0A8J5HAU4</accession>
<proteinExistence type="inferred from homology"/>
<evidence type="ECO:0000313" key="7">
    <source>
        <dbReference type="Proteomes" id="UP000734854"/>
    </source>
</evidence>
<dbReference type="PROSITE" id="PS51320">
    <property type="entry name" value="TIFY"/>
    <property type="match status" value="1"/>
</dbReference>
<evidence type="ECO:0000313" key="6">
    <source>
        <dbReference type="EMBL" id="KAG6524515.1"/>
    </source>
</evidence>
<keyword evidence="4" id="KW-0812">Transmembrane</keyword>
<comment type="caution">
    <text evidence="6">The sequence shown here is derived from an EMBL/GenBank/DDBJ whole genome shotgun (WGS) entry which is preliminary data.</text>
</comment>
<evidence type="ECO:0000256" key="2">
    <source>
        <dbReference type="RuleBase" id="RU369065"/>
    </source>
</evidence>
<dbReference type="Pfam" id="PF06200">
    <property type="entry name" value="tify"/>
    <property type="match status" value="1"/>
</dbReference>
<sequence>MERDFIGILGRNSGDDATASRHEAALPSVKWPFSSMVSSTPQYILPKTPQEEKPRKHVFNNHSSLRLNHISMDGLDVNLKTPHGLAAQKCVDLDKQSFSQYPRCAYQPFTSDSFASSLPHLDEIRMISTFSDHGLPGTGSSPFSNIQHAHNVTVASPKQRFLDDQIGHCNFVGEPSSLNIFWPINMTGQLTIFHDGYVNVYDDVSSDKVQEILSLASQGSNMTPNVMNQTTHAPGPATLVAPIRMTGSIDSRTKRQEGIIPMSMLPNSGVLPSGTSHSAASSRGGLRMNSDAADSKGAVQLVPASQQEAFKTLSAAFSSETAGTTLPKGNLVHQFMIPITILSILIIYYMTNVISRDQYWHCNYSFPMLTSAIPYSCSKMNRENGSGLESSNMSSISSSSEINNSYNQKD</sequence>
<reference evidence="6 7" key="1">
    <citation type="submission" date="2020-08" db="EMBL/GenBank/DDBJ databases">
        <title>Plant Genome Project.</title>
        <authorList>
            <person name="Zhang R.-G."/>
        </authorList>
    </citation>
    <scope>NUCLEOTIDE SEQUENCE [LARGE SCALE GENOMIC DNA]</scope>
    <source>
        <tissue evidence="6">Rhizome</tissue>
    </source>
</reference>
<dbReference type="InterPro" id="IPR040390">
    <property type="entry name" value="TIFY/JAZ"/>
</dbReference>
<dbReference type="GO" id="GO:0009611">
    <property type="term" value="P:response to wounding"/>
    <property type="evidence" value="ECO:0007669"/>
    <property type="project" value="UniProtKB-UniRule"/>
</dbReference>
<dbReference type="AlphaFoldDB" id="A0A8J5HAU4"/>
<dbReference type="GO" id="GO:0031347">
    <property type="term" value="P:regulation of defense response"/>
    <property type="evidence" value="ECO:0007669"/>
    <property type="project" value="UniProtKB-UniRule"/>
</dbReference>
<comment type="subcellular location">
    <subcellularLocation>
        <location evidence="2">Nucleus</location>
    </subcellularLocation>
</comment>
<dbReference type="GO" id="GO:0005634">
    <property type="term" value="C:nucleus"/>
    <property type="evidence" value="ECO:0007669"/>
    <property type="project" value="UniProtKB-SubCell"/>
</dbReference>
<comment type="similarity">
    <text evidence="1 2">Belongs to the TIFY/JAZ family.</text>
</comment>
<dbReference type="EMBL" id="JACMSC010000004">
    <property type="protein sequence ID" value="KAG6524515.1"/>
    <property type="molecule type" value="Genomic_DNA"/>
</dbReference>
<evidence type="ECO:0000256" key="1">
    <source>
        <dbReference type="ARBA" id="ARBA00008614"/>
    </source>
</evidence>
<dbReference type="SMART" id="SM00979">
    <property type="entry name" value="TIFY"/>
    <property type="match status" value="1"/>
</dbReference>
<name>A0A8J5HAU4_ZINOF</name>
<gene>
    <name evidence="6" type="ORF">ZIOFF_014427</name>
</gene>
<protein>
    <recommendedName>
        <fullName evidence="2">Protein TIFY</fullName>
    </recommendedName>
    <alternativeName>
        <fullName evidence="2">Jasmonate ZIM domain-containing protein</fullName>
    </alternativeName>
</protein>
<keyword evidence="4" id="KW-0472">Membrane</keyword>